<accession>A0ABV8SE65</accession>
<organism evidence="10 11">
    <name type="scientific">Cohnella boryungensis</name>
    <dbReference type="NCBI Taxonomy" id="768479"/>
    <lineage>
        <taxon>Bacteria</taxon>
        <taxon>Bacillati</taxon>
        <taxon>Bacillota</taxon>
        <taxon>Bacilli</taxon>
        <taxon>Bacillales</taxon>
        <taxon>Paenibacillaceae</taxon>
        <taxon>Cohnella</taxon>
    </lineage>
</organism>
<dbReference type="RefSeq" id="WP_204601305.1">
    <property type="nucleotide sequence ID" value="NZ_JBHSED010000040.1"/>
</dbReference>
<sequence length="384" mass="41491">MNSWILAKLHLRRMLLGRKGILLLIVPILIISGIVGLFGKASDVQVRIAVWNEDGGWLGERVIQSVRTVGLYELEVQDEAGASLEELKEGVYDGRWGALVHIPPSFSETMLAGGETQVGLYRKNEQQWSVALGFTLTETADRLAGSIALAAASTSDAKAREAIVQQLLDLQETGGLQIESQSLVHRNSNSFVLVIGLALMFIMILVNQSIHGIIEDRSNRTIARIYSAPVRAWEIALGNFLGCFLIGACQVLLILTITRYVIGFDLGIPFGTLAVVMLCFLLAAVGVMSAAAALVKNAAQLGNIINLIVIPTSMLGGCFWPVSMMPDFMQKLANFTPQRWAIIALEQASSGESLSSLGLPLGVLLLFAAVLLSFGSYVLRPAER</sequence>
<feature type="domain" description="ABC transmembrane type-2" evidence="9">
    <location>
        <begin position="157"/>
        <end position="382"/>
    </location>
</feature>
<feature type="transmembrane region" description="Helical" evidence="8">
    <location>
        <begin position="191"/>
        <end position="214"/>
    </location>
</feature>
<evidence type="ECO:0000256" key="2">
    <source>
        <dbReference type="ARBA" id="ARBA00007783"/>
    </source>
</evidence>
<dbReference type="InterPro" id="IPR047817">
    <property type="entry name" value="ABC2_TM_bact-type"/>
</dbReference>
<reference evidence="11" key="1">
    <citation type="journal article" date="2019" name="Int. J. Syst. Evol. Microbiol.">
        <title>The Global Catalogue of Microorganisms (GCM) 10K type strain sequencing project: providing services to taxonomists for standard genome sequencing and annotation.</title>
        <authorList>
            <consortium name="The Broad Institute Genomics Platform"/>
            <consortium name="The Broad Institute Genome Sequencing Center for Infectious Disease"/>
            <person name="Wu L."/>
            <person name="Ma J."/>
        </authorList>
    </citation>
    <scope>NUCLEOTIDE SEQUENCE [LARGE SCALE GENOMIC DNA]</scope>
    <source>
        <strain evidence="11">CGMCC 4.1641</strain>
    </source>
</reference>
<feature type="transmembrane region" description="Helical" evidence="8">
    <location>
        <begin position="268"/>
        <end position="292"/>
    </location>
</feature>
<protein>
    <submittedName>
        <fullName evidence="10">ABC transporter permease</fullName>
    </submittedName>
</protein>
<comment type="subcellular location">
    <subcellularLocation>
        <location evidence="1">Cell membrane</location>
        <topology evidence="1">Multi-pass membrane protein</topology>
    </subcellularLocation>
</comment>
<keyword evidence="3" id="KW-0813">Transport</keyword>
<feature type="transmembrane region" description="Helical" evidence="8">
    <location>
        <begin position="235"/>
        <end position="262"/>
    </location>
</feature>
<evidence type="ECO:0000256" key="5">
    <source>
        <dbReference type="ARBA" id="ARBA00022692"/>
    </source>
</evidence>
<dbReference type="PANTHER" id="PTHR30294">
    <property type="entry name" value="MEMBRANE COMPONENT OF ABC TRANSPORTER YHHJ-RELATED"/>
    <property type="match status" value="1"/>
</dbReference>
<evidence type="ECO:0000256" key="1">
    <source>
        <dbReference type="ARBA" id="ARBA00004651"/>
    </source>
</evidence>
<keyword evidence="4" id="KW-1003">Cell membrane</keyword>
<feature type="transmembrane region" description="Helical" evidence="8">
    <location>
        <begin position="304"/>
        <end position="322"/>
    </location>
</feature>
<comment type="similarity">
    <text evidence="2">Belongs to the ABC-2 integral membrane protein family.</text>
</comment>
<dbReference type="InterPro" id="IPR051449">
    <property type="entry name" value="ABC-2_transporter_component"/>
</dbReference>
<proteinExistence type="inferred from homology"/>
<dbReference type="Gene3D" id="3.40.1710.10">
    <property type="entry name" value="abc type-2 transporter like domain"/>
    <property type="match status" value="1"/>
</dbReference>
<evidence type="ECO:0000256" key="6">
    <source>
        <dbReference type="ARBA" id="ARBA00022989"/>
    </source>
</evidence>
<keyword evidence="7 8" id="KW-0472">Membrane</keyword>
<gene>
    <name evidence="10" type="ORF">ACFO1S_20035</name>
</gene>
<dbReference type="Proteomes" id="UP001595755">
    <property type="component" value="Unassembled WGS sequence"/>
</dbReference>
<evidence type="ECO:0000256" key="8">
    <source>
        <dbReference type="SAM" id="Phobius"/>
    </source>
</evidence>
<evidence type="ECO:0000313" key="11">
    <source>
        <dbReference type="Proteomes" id="UP001595755"/>
    </source>
</evidence>
<keyword evidence="6 8" id="KW-1133">Transmembrane helix</keyword>
<dbReference type="InterPro" id="IPR013525">
    <property type="entry name" value="ABC2_TM"/>
</dbReference>
<dbReference type="PANTHER" id="PTHR30294:SF45">
    <property type="entry name" value="LINEARMYCIN RESISTANCE PERMEASE PROTEIN LNRN"/>
    <property type="match status" value="1"/>
</dbReference>
<evidence type="ECO:0000256" key="3">
    <source>
        <dbReference type="ARBA" id="ARBA00022448"/>
    </source>
</evidence>
<feature type="transmembrane region" description="Helical" evidence="8">
    <location>
        <begin position="357"/>
        <end position="379"/>
    </location>
</feature>
<keyword evidence="11" id="KW-1185">Reference proteome</keyword>
<evidence type="ECO:0000259" key="9">
    <source>
        <dbReference type="PROSITE" id="PS51012"/>
    </source>
</evidence>
<dbReference type="PROSITE" id="PS51012">
    <property type="entry name" value="ABC_TM2"/>
    <property type="match status" value="1"/>
</dbReference>
<evidence type="ECO:0000313" key="10">
    <source>
        <dbReference type="EMBL" id="MFC4305722.1"/>
    </source>
</evidence>
<keyword evidence="5 8" id="KW-0812">Transmembrane</keyword>
<comment type="caution">
    <text evidence="10">The sequence shown here is derived from an EMBL/GenBank/DDBJ whole genome shotgun (WGS) entry which is preliminary data.</text>
</comment>
<evidence type="ECO:0000256" key="7">
    <source>
        <dbReference type="ARBA" id="ARBA00023136"/>
    </source>
</evidence>
<evidence type="ECO:0000256" key="4">
    <source>
        <dbReference type="ARBA" id="ARBA00022475"/>
    </source>
</evidence>
<name>A0ABV8SE65_9BACL</name>
<dbReference type="EMBL" id="JBHSED010000040">
    <property type="protein sequence ID" value="MFC4305722.1"/>
    <property type="molecule type" value="Genomic_DNA"/>
</dbReference>
<dbReference type="Pfam" id="PF12698">
    <property type="entry name" value="ABC2_membrane_3"/>
    <property type="match status" value="1"/>
</dbReference>
<feature type="transmembrane region" description="Helical" evidence="8">
    <location>
        <begin position="21"/>
        <end position="39"/>
    </location>
</feature>